<proteinExistence type="predicted"/>
<evidence type="ECO:0000313" key="1">
    <source>
        <dbReference type="EMBL" id="CDL90808.1"/>
    </source>
</evidence>
<dbReference type="AlphaFoldDB" id="W6N307"/>
<gene>
    <name evidence="1" type="ORF">CTDIVETGP_0878</name>
</gene>
<accession>W6N307</accession>
<dbReference type="Proteomes" id="UP000019482">
    <property type="component" value="Unassembled WGS sequence"/>
</dbReference>
<comment type="caution">
    <text evidence="1">The sequence shown here is derived from an EMBL/GenBank/DDBJ whole genome shotgun (WGS) entry which is preliminary data.</text>
</comment>
<keyword evidence="2" id="KW-1185">Reference proteome</keyword>
<organism evidence="1 2">
    <name type="scientific">Clostridium tyrobutyricum DIVETGP</name>
    <dbReference type="NCBI Taxonomy" id="1408889"/>
    <lineage>
        <taxon>Bacteria</taxon>
        <taxon>Bacillati</taxon>
        <taxon>Bacillota</taxon>
        <taxon>Clostridia</taxon>
        <taxon>Eubacteriales</taxon>
        <taxon>Clostridiaceae</taxon>
        <taxon>Clostridium</taxon>
    </lineage>
</organism>
<evidence type="ECO:0000313" key="2">
    <source>
        <dbReference type="Proteomes" id="UP000019482"/>
    </source>
</evidence>
<dbReference type="EMBL" id="CBXI010000010">
    <property type="protein sequence ID" value="CDL90808.1"/>
    <property type="molecule type" value="Genomic_DNA"/>
</dbReference>
<dbReference type="GeneID" id="74306009"/>
<reference evidence="1 2" key="1">
    <citation type="journal article" date="2015" name="Genome Announc.">
        <title>Draft Genome Sequence of Clostridium tyrobutyricum Strain DIVETGP, Isolated from Cow's Milk for Grana Padano Production.</title>
        <authorList>
            <person name="Soggiu A."/>
            <person name="Piras C."/>
            <person name="Gaiarsa S."/>
            <person name="Sassera D."/>
            <person name="Roncada P."/>
            <person name="Bendixen E."/>
            <person name="Brasca M."/>
            <person name="Bonizzi L."/>
        </authorList>
    </citation>
    <scope>NUCLEOTIDE SEQUENCE [LARGE SCALE GENOMIC DNA]</scope>
    <source>
        <strain evidence="1 2">DIVETGP</strain>
    </source>
</reference>
<dbReference type="RefSeq" id="WP_017750529.1">
    <property type="nucleotide sequence ID" value="NZ_CBXI010000010.1"/>
</dbReference>
<name>W6N307_CLOTY</name>
<protein>
    <submittedName>
        <fullName evidence="1">Uncharacterized protein</fullName>
    </submittedName>
</protein>
<sequence length="43" mass="4954">MKELNNKKPNLITPEVINECLCESFGDIEKSAQAHKKIRKQLN</sequence>